<evidence type="ECO:0000256" key="1">
    <source>
        <dbReference type="SAM" id="Phobius"/>
    </source>
</evidence>
<keyword evidence="1" id="KW-0812">Transmembrane</keyword>
<evidence type="ECO:0000313" key="2">
    <source>
        <dbReference type="Proteomes" id="UP000887540"/>
    </source>
</evidence>
<dbReference type="InterPro" id="IPR019428">
    <property type="entry name" value="7TM_GPCR_serpentine_rcpt_Str"/>
</dbReference>
<dbReference type="WBParaSite" id="ACRNAN_scaffold6212.g11385.t1">
    <property type="protein sequence ID" value="ACRNAN_scaffold6212.g11385.t1"/>
    <property type="gene ID" value="ACRNAN_scaffold6212.g11385"/>
</dbReference>
<keyword evidence="1" id="KW-1133">Transmembrane helix</keyword>
<sequence>MASANASNKDFVLAYEQVSQIVDYYNYGMIGINMLSLSIIGWLATNKKVIDTIGAYRWYILAQTISYSSFHIAFTVWQFFPLPNYTTKNGTNIYMYSTSGLGLFKIWHPSVFVTVILSDIIMWVMTFSLYNVAVMFVYRYCQTVGNRFYYFLSGKNCIPLHIVAMIFAGLLMVPTNEVSEQELQEYKAQLDPALLEMVKDYAFYGLRVSLCSRLSI</sequence>
<keyword evidence="1" id="KW-0472">Membrane</keyword>
<feature type="transmembrane region" description="Helical" evidence="1">
    <location>
        <begin position="56"/>
        <end position="80"/>
    </location>
</feature>
<proteinExistence type="predicted"/>
<feature type="transmembrane region" description="Helical" evidence="1">
    <location>
        <begin position="24"/>
        <end position="44"/>
    </location>
</feature>
<feature type="transmembrane region" description="Helical" evidence="1">
    <location>
        <begin position="149"/>
        <end position="173"/>
    </location>
</feature>
<dbReference type="AlphaFoldDB" id="A0A914E857"/>
<dbReference type="Pfam" id="PF10326">
    <property type="entry name" value="7TM_GPCR_Str"/>
    <property type="match status" value="1"/>
</dbReference>
<organism evidence="2 3">
    <name type="scientific">Acrobeloides nanus</name>
    <dbReference type="NCBI Taxonomy" id="290746"/>
    <lineage>
        <taxon>Eukaryota</taxon>
        <taxon>Metazoa</taxon>
        <taxon>Ecdysozoa</taxon>
        <taxon>Nematoda</taxon>
        <taxon>Chromadorea</taxon>
        <taxon>Rhabditida</taxon>
        <taxon>Tylenchina</taxon>
        <taxon>Cephalobomorpha</taxon>
        <taxon>Cephaloboidea</taxon>
        <taxon>Cephalobidae</taxon>
        <taxon>Acrobeloides</taxon>
    </lineage>
</organism>
<accession>A0A914E857</accession>
<reference evidence="3" key="1">
    <citation type="submission" date="2022-11" db="UniProtKB">
        <authorList>
            <consortium name="WormBaseParasite"/>
        </authorList>
    </citation>
    <scope>IDENTIFICATION</scope>
</reference>
<name>A0A914E857_9BILA</name>
<dbReference type="Proteomes" id="UP000887540">
    <property type="component" value="Unplaced"/>
</dbReference>
<protein>
    <submittedName>
        <fullName evidence="3">Uncharacterized protein</fullName>
    </submittedName>
</protein>
<keyword evidence="2" id="KW-1185">Reference proteome</keyword>
<evidence type="ECO:0000313" key="3">
    <source>
        <dbReference type="WBParaSite" id="ACRNAN_scaffold6212.g11385.t1"/>
    </source>
</evidence>
<feature type="transmembrane region" description="Helical" evidence="1">
    <location>
        <begin position="111"/>
        <end position="137"/>
    </location>
</feature>